<dbReference type="RefSeq" id="WP_247374942.1">
    <property type="nucleotide sequence ID" value="NZ_JALLGV010000001.1"/>
</dbReference>
<keyword evidence="4" id="KW-1185">Reference proteome</keyword>
<evidence type="ECO:0000259" key="2">
    <source>
        <dbReference type="Pfam" id="PF07859"/>
    </source>
</evidence>
<dbReference type="Proteomes" id="UP001597119">
    <property type="component" value="Unassembled WGS sequence"/>
</dbReference>
<accession>A0ABD6CCP4</accession>
<sequence length="321" mass="35447">MFDDQPERGELDEHVENMLDLLNDYDITLAQDTAEESRQQLEIMVDLAGDDPVEVGTVENVEIEEGLEEGQDPIPARVYAPAGDGPFPTVAFFHGGGFAIGDVETHDNLCRLLCDRAEAVIVSIDYRLAPEHPWPAAAKDAYQGALWTARNADEWGGDTDRLSVCGDSAGGNLSAVVSLMAAERGMPDISRQILLYPATTYMDPMLSRSQNGTGYFITAHDLLWFANQYIEDEIDAHHQWAFPMNARQDKLAETPPAFVMTCGYDPLRDEGHAYATRLAEAGVDVEYSNHESMVHAFLNMEGIVDHAYDGIDEVAEQIHKA</sequence>
<dbReference type="InterPro" id="IPR050300">
    <property type="entry name" value="GDXG_lipolytic_enzyme"/>
</dbReference>
<dbReference type="PANTHER" id="PTHR48081:SF8">
    <property type="entry name" value="ALPHA_BETA HYDROLASE FOLD-3 DOMAIN-CONTAINING PROTEIN-RELATED"/>
    <property type="match status" value="1"/>
</dbReference>
<keyword evidence="1 3" id="KW-0378">Hydrolase</keyword>
<dbReference type="AlphaFoldDB" id="A0ABD6CCP4"/>
<organism evidence="3 4">
    <name type="scientific">Halorientalis brevis</name>
    <dbReference type="NCBI Taxonomy" id="1126241"/>
    <lineage>
        <taxon>Archaea</taxon>
        <taxon>Methanobacteriati</taxon>
        <taxon>Methanobacteriota</taxon>
        <taxon>Stenosarchaea group</taxon>
        <taxon>Halobacteria</taxon>
        <taxon>Halobacteriales</taxon>
        <taxon>Haloarculaceae</taxon>
        <taxon>Halorientalis</taxon>
    </lineage>
</organism>
<dbReference type="Gene3D" id="3.40.50.1820">
    <property type="entry name" value="alpha/beta hydrolase"/>
    <property type="match status" value="1"/>
</dbReference>
<protein>
    <submittedName>
        <fullName evidence="3">Alpha/beta hydrolase</fullName>
    </submittedName>
</protein>
<comment type="caution">
    <text evidence="3">The sequence shown here is derived from an EMBL/GenBank/DDBJ whole genome shotgun (WGS) entry which is preliminary data.</text>
</comment>
<dbReference type="InterPro" id="IPR013094">
    <property type="entry name" value="AB_hydrolase_3"/>
</dbReference>
<feature type="domain" description="Alpha/beta hydrolase fold-3" evidence="2">
    <location>
        <begin position="91"/>
        <end position="298"/>
    </location>
</feature>
<dbReference type="SUPFAM" id="SSF53474">
    <property type="entry name" value="alpha/beta-Hydrolases"/>
    <property type="match status" value="1"/>
</dbReference>
<evidence type="ECO:0000256" key="1">
    <source>
        <dbReference type="ARBA" id="ARBA00022801"/>
    </source>
</evidence>
<evidence type="ECO:0000313" key="4">
    <source>
        <dbReference type="Proteomes" id="UP001597119"/>
    </source>
</evidence>
<name>A0ABD6CCP4_9EURY</name>
<dbReference type="InterPro" id="IPR029058">
    <property type="entry name" value="AB_hydrolase_fold"/>
</dbReference>
<dbReference type="Pfam" id="PF07859">
    <property type="entry name" value="Abhydrolase_3"/>
    <property type="match status" value="1"/>
</dbReference>
<evidence type="ECO:0000313" key="3">
    <source>
        <dbReference type="EMBL" id="MFD1587134.1"/>
    </source>
</evidence>
<reference evidence="3 4" key="1">
    <citation type="journal article" date="2019" name="Int. J. Syst. Evol. Microbiol.">
        <title>The Global Catalogue of Microorganisms (GCM) 10K type strain sequencing project: providing services to taxonomists for standard genome sequencing and annotation.</title>
        <authorList>
            <consortium name="The Broad Institute Genomics Platform"/>
            <consortium name="The Broad Institute Genome Sequencing Center for Infectious Disease"/>
            <person name="Wu L."/>
            <person name="Ma J."/>
        </authorList>
    </citation>
    <scope>NUCLEOTIDE SEQUENCE [LARGE SCALE GENOMIC DNA]</scope>
    <source>
        <strain evidence="3 4">CGMCC 1.12125</strain>
    </source>
</reference>
<dbReference type="FunFam" id="3.40.50.1820:FF:000089">
    <property type="entry name" value="Alpha/beta hydrolase"/>
    <property type="match status" value="1"/>
</dbReference>
<dbReference type="GO" id="GO:0016787">
    <property type="term" value="F:hydrolase activity"/>
    <property type="evidence" value="ECO:0007669"/>
    <property type="project" value="UniProtKB-KW"/>
</dbReference>
<gene>
    <name evidence="3" type="ORF">ACFR9U_09070</name>
</gene>
<dbReference type="EMBL" id="JBHUDJ010000003">
    <property type="protein sequence ID" value="MFD1587134.1"/>
    <property type="molecule type" value="Genomic_DNA"/>
</dbReference>
<proteinExistence type="predicted"/>
<dbReference type="PANTHER" id="PTHR48081">
    <property type="entry name" value="AB HYDROLASE SUPERFAMILY PROTEIN C4A8.06C"/>
    <property type="match status" value="1"/>
</dbReference>